<protein>
    <submittedName>
        <fullName evidence="2">Uncharacterized protein</fullName>
    </submittedName>
</protein>
<dbReference type="EMBL" id="LR215070">
    <property type="protein sequence ID" value="VEV59140.1"/>
    <property type="molecule type" value="Genomic_DNA"/>
</dbReference>
<dbReference type="OrthoDB" id="392050at2759"/>
<sequence length="101" mass="11289">MPINVIIPTEPKNPSSIFKYERKDTPPADLESLLVLCFLGILIGVYFKVIEIIFMAVFFLISIYLTSNSGEINIASMLPMITMIIMTSTMSMLQQKGPNKA</sequence>
<keyword evidence="1" id="KW-1133">Transmembrane helix</keyword>
<dbReference type="Proteomes" id="UP000290582">
    <property type="component" value="Chromosome PVVCY_14"/>
</dbReference>
<dbReference type="AlphaFoldDB" id="A0A449C077"/>
<dbReference type="VEuPathDB" id="PlasmoDB:PVVCY_1403840"/>
<reference evidence="2 3" key="1">
    <citation type="submission" date="2019-01" db="EMBL/GenBank/DDBJ databases">
        <authorList>
            <person name="Ramaprasad A."/>
        </authorList>
    </citation>
    <scope>NUCLEOTIDE SEQUENCE [LARGE SCALE GENOMIC DNA]</scope>
</reference>
<keyword evidence="1" id="KW-0472">Membrane</keyword>
<dbReference type="KEGG" id="pvv:PVVCY_1403840"/>
<proteinExistence type="predicted"/>
<dbReference type="RefSeq" id="XP_008622868.1">
    <property type="nucleotide sequence ID" value="XM_008624646.1"/>
</dbReference>
<feature type="transmembrane region" description="Helical" evidence="1">
    <location>
        <begin position="33"/>
        <end position="66"/>
    </location>
</feature>
<name>A0A449C077_PLAVN</name>
<gene>
    <name evidence="2" type="ORF">PVVCY_1403840</name>
</gene>
<evidence type="ECO:0000256" key="1">
    <source>
        <dbReference type="SAM" id="Phobius"/>
    </source>
</evidence>
<feature type="transmembrane region" description="Helical" evidence="1">
    <location>
        <begin position="72"/>
        <end position="93"/>
    </location>
</feature>
<keyword evidence="1" id="KW-0812">Transmembrane</keyword>
<evidence type="ECO:0000313" key="2">
    <source>
        <dbReference type="EMBL" id="VEV59140.1"/>
    </source>
</evidence>
<dbReference type="GeneID" id="19959170"/>
<evidence type="ECO:0000313" key="3">
    <source>
        <dbReference type="Proteomes" id="UP000290582"/>
    </source>
</evidence>
<accession>A0A449C077</accession>
<organism evidence="2 3">
    <name type="scientific">Plasmodium vinckei vinckei</name>
    <dbReference type="NCBI Taxonomy" id="54757"/>
    <lineage>
        <taxon>Eukaryota</taxon>
        <taxon>Sar</taxon>
        <taxon>Alveolata</taxon>
        <taxon>Apicomplexa</taxon>
        <taxon>Aconoidasida</taxon>
        <taxon>Haemosporida</taxon>
        <taxon>Plasmodiidae</taxon>
        <taxon>Plasmodium</taxon>
        <taxon>Plasmodium (Vinckeia)</taxon>
    </lineage>
</organism>